<feature type="compositionally biased region" description="Low complexity" evidence="5">
    <location>
        <begin position="870"/>
        <end position="924"/>
    </location>
</feature>
<dbReference type="AlphaFoldDB" id="A0A5K3F7W7"/>
<evidence type="ECO:0000256" key="1">
    <source>
        <dbReference type="ARBA" id="ARBA00022723"/>
    </source>
</evidence>
<feature type="domain" description="SP-RING-type" evidence="6">
    <location>
        <begin position="519"/>
        <end position="605"/>
    </location>
</feature>
<protein>
    <submittedName>
        <fullName evidence="7">SP-RING-type domain-containing protein</fullName>
    </submittedName>
</protein>
<sequence length="1068" mass="114345">MNRDIRPSNYGAANYISNSNYSMGKAPLTSAQVMHRPGYIPNPNSNPPRLPAGVIPYNNFFLTAVTAGSLPPGVRAPGNLAPNPHPSHAANVTAIRPPQPNTHQVNNNANNVVRLAPPNVPPAPTPSLPLRLLKPNKAMQSKQTTLNPNMVCAKDLAIYAMAIAKGPTSSLAQQFLPVRRVDAETAIVKAINTDLCARDALGIYSESPFLRPVALLRPVKFAAPSSLLYQYPDPDNMIRTLRDLADQKVSSVPLMAVISGSKPNALTLGFHTDYMIHVFNIELDLNLIGFLNEQAKSTNNRLDKYRVVLRLAWATQGLYVPKSPHNSNRALAAEVLPRCLAVRVARRNVPLPDPIFHGGQATKLGHRLRFSIDITDKVVSQIPIRATNLVRTRNVEIELTWLHAPLEDHAAPLLEVVGSGTCSPIMNHVINMPLVQVTLDRVQTIPQFVREFSTAVAGKPCDVGFPAMPSAADSVYGGYRLPKFTPDQLFGCYDFCASTERVISVPKTLEMLKKKISSQDDLLCDDWIPVTLLCPLTLTRIEVPVRSVNCDHLQCYDLASYLTINKQRPRWTCPVCSGPAPFRDLRRDDFFLQLLRDKSVGNAERLQVDADGHWRRAVDTASELENSSRLRQNGHDQRASGSEARRCEDAGGESASPSDSALLTPIKTDRQAAAAAAAPRSGGVDTSPCIIILDSDEDAEEDAATGVPDPAPIHSPPPPSFPPVTKPTAPPVSTSGVASQPTTLPSSSMSFFVDLTASSDEEESPPQPPAPPPPPPPPLIPVNPPPTAVPHRPPPQPSPKHQAPTPQRQILVIPTPQSTDAPPAVRQPSIAGLVPPNPNPAALDLQTRLIESLTSQSNRIVFLPTSQSLPATVTTPPTTVVAQSLESTTTTPANPTSSGKRPTASSASASTHGSSGGRSASSSRFKVTAKRRCTASPPPPPPTTSAAAAAPSSSQSASARLPDSTEGVTPAPPPKSSTTAQSTERSKPSRSSRSRPRQPAAQSAASQRRKRVHTGEGEDGVSSTSDERMSTGSSPGASASDDEWMPSPSTRRQAPQTARRGGAVRRKW</sequence>
<organism evidence="7">
    <name type="scientific">Mesocestoides corti</name>
    <name type="common">Flatworm</name>
    <dbReference type="NCBI Taxonomy" id="53468"/>
    <lineage>
        <taxon>Eukaryota</taxon>
        <taxon>Metazoa</taxon>
        <taxon>Spiralia</taxon>
        <taxon>Lophotrochozoa</taxon>
        <taxon>Platyhelminthes</taxon>
        <taxon>Cestoda</taxon>
        <taxon>Eucestoda</taxon>
        <taxon>Cyclophyllidea</taxon>
        <taxon>Mesocestoididae</taxon>
        <taxon>Mesocestoides</taxon>
    </lineage>
</organism>
<accession>A0A5K3F7W7</accession>
<dbReference type="GO" id="GO:0061665">
    <property type="term" value="F:SUMO ligase activity"/>
    <property type="evidence" value="ECO:0007669"/>
    <property type="project" value="TreeGrafter"/>
</dbReference>
<dbReference type="PANTHER" id="PTHR10782:SF4">
    <property type="entry name" value="TONALLI, ISOFORM E"/>
    <property type="match status" value="1"/>
</dbReference>
<keyword evidence="3" id="KW-0862">Zinc</keyword>
<name>A0A5K3F7W7_MESCO</name>
<feature type="compositionally biased region" description="Low complexity" evidence="5">
    <location>
        <begin position="944"/>
        <end position="959"/>
    </location>
</feature>
<reference evidence="7" key="1">
    <citation type="submission" date="2019-11" db="UniProtKB">
        <authorList>
            <consortium name="WormBaseParasite"/>
        </authorList>
    </citation>
    <scope>IDENTIFICATION</scope>
</reference>
<dbReference type="PANTHER" id="PTHR10782">
    <property type="entry name" value="ZINC FINGER MIZ DOMAIN-CONTAINING PROTEIN"/>
    <property type="match status" value="1"/>
</dbReference>
<dbReference type="InterPro" id="IPR004181">
    <property type="entry name" value="Znf_MIZ"/>
</dbReference>
<feature type="region of interest" description="Disordered" evidence="5">
    <location>
        <begin position="621"/>
        <end position="662"/>
    </location>
</feature>
<feature type="compositionally biased region" description="Basic and acidic residues" evidence="5">
    <location>
        <begin position="633"/>
        <end position="649"/>
    </location>
</feature>
<evidence type="ECO:0000256" key="2">
    <source>
        <dbReference type="ARBA" id="ARBA00022771"/>
    </source>
</evidence>
<feature type="compositionally biased region" description="Polar residues" evidence="5">
    <location>
        <begin position="1047"/>
        <end position="1056"/>
    </location>
</feature>
<dbReference type="GO" id="GO:0016925">
    <property type="term" value="P:protein sumoylation"/>
    <property type="evidence" value="ECO:0007669"/>
    <property type="project" value="TreeGrafter"/>
</dbReference>
<dbReference type="CDD" id="cd16650">
    <property type="entry name" value="SP-RING_PIAS-like"/>
    <property type="match status" value="1"/>
</dbReference>
<feature type="compositionally biased region" description="Low complexity" evidence="5">
    <location>
        <begin position="997"/>
        <end position="1006"/>
    </location>
</feature>
<feature type="compositionally biased region" description="Pro residues" evidence="5">
    <location>
        <begin position="765"/>
        <end position="798"/>
    </location>
</feature>
<dbReference type="Gene3D" id="3.30.40.10">
    <property type="entry name" value="Zinc/RING finger domain, C3HC4 (zinc finger)"/>
    <property type="match status" value="1"/>
</dbReference>
<dbReference type="GO" id="GO:0000785">
    <property type="term" value="C:chromatin"/>
    <property type="evidence" value="ECO:0007669"/>
    <property type="project" value="TreeGrafter"/>
</dbReference>
<proteinExistence type="predicted"/>
<evidence type="ECO:0000313" key="7">
    <source>
        <dbReference type="WBParaSite" id="MCU_006098-RD"/>
    </source>
</evidence>
<evidence type="ECO:0000256" key="3">
    <source>
        <dbReference type="ARBA" id="ARBA00022833"/>
    </source>
</evidence>
<feature type="compositionally biased region" description="Pro residues" evidence="5">
    <location>
        <begin position="709"/>
        <end position="730"/>
    </location>
</feature>
<dbReference type="InterPro" id="IPR013083">
    <property type="entry name" value="Znf_RING/FYVE/PHD"/>
</dbReference>
<feature type="compositionally biased region" description="Polar residues" evidence="5">
    <location>
        <begin position="735"/>
        <end position="750"/>
    </location>
</feature>
<dbReference type="GO" id="GO:0008270">
    <property type="term" value="F:zinc ion binding"/>
    <property type="evidence" value="ECO:0007669"/>
    <property type="project" value="UniProtKB-KW"/>
</dbReference>
<evidence type="ECO:0000259" key="6">
    <source>
        <dbReference type="PROSITE" id="PS51044"/>
    </source>
</evidence>
<evidence type="ECO:0000256" key="4">
    <source>
        <dbReference type="PROSITE-ProRule" id="PRU00452"/>
    </source>
</evidence>
<dbReference type="SUPFAM" id="SSF57850">
    <property type="entry name" value="RING/U-box"/>
    <property type="match status" value="1"/>
</dbReference>
<feature type="region of interest" description="Disordered" evidence="5">
    <location>
        <begin position="863"/>
        <end position="1068"/>
    </location>
</feature>
<keyword evidence="2 4" id="KW-0863">Zinc-finger</keyword>
<dbReference type="WBParaSite" id="MCU_006098-RD">
    <property type="protein sequence ID" value="MCU_006098-RD"/>
    <property type="gene ID" value="MCU_006098"/>
</dbReference>
<dbReference type="PROSITE" id="PS51044">
    <property type="entry name" value="ZF_SP_RING"/>
    <property type="match status" value="1"/>
</dbReference>
<keyword evidence="1" id="KW-0479">Metal-binding</keyword>
<dbReference type="Pfam" id="PF02891">
    <property type="entry name" value="zf-MIZ"/>
    <property type="match status" value="1"/>
</dbReference>
<feature type="region of interest" description="Disordered" evidence="5">
    <location>
        <begin position="698"/>
        <end position="842"/>
    </location>
</feature>
<evidence type="ECO:0000256" key="5">
    <source>
        <dbReference type="SAM" id="MobiDB-lite"/>
    </source>
</evidence>